<dbReference type="InterPro" id="IPR015943">
    <property type="entry name" value="WD40/YVTN_repeat-like_dom_sf"/>
</dbReference>
<keyword evidence="1 4" id="KW-0227">DNA damage</keyword>
<comment type="pathway">
    <text evidence="4">Protein modification; protein ubiquitination.</text>
</comment>
<dbReference type="GO" id="GO:0000398">
    <property type="term" value="P:mRNA splicing, via spliceosome"/>
    <property type="evidence" value="ECO:0007669"/>
    <property type="project" value="InterPro"/>
</dbReference>
<evidence type="ECO:0000256" key="4">
    <source>
        <dbReference type="RuleBase" id="RU367101"/>
    </source>
</evidence>
<comment type="subcellular location">
    <subcellularLocation>
        <location evidence="4">Nucleus</location>
    </subcellularLocation>
</comment>
<evidence type="ECO:0000313" key="7">
    <source>
        <dbReference type="EMBL" id="KPV74196.1"/>
    </source>
</evidence>
<evidence type="ECO:0000313" key="8">
    <source>
        <dbReference type="Proteomes" id="UP000053890"/>
    </source>
</evidence>
<name>A0A194S450_RHOGW</name>
<dbReference type="OrthoDB" id="687049at2759"/>
<protein>
    <recommendedName>
        <fullName evidence="4">Pre-mRNA-processing factor 19</fullName>
        <ecNumber evidence="4">2.3.2.27</ecNumber>
    </recommendedName>
</protein>
<dbReference type="AlphaFoldDB" id="A0A194S450"/>
<comment type="subunit">
    <text evidence="4">Homotetramer.</text>
</comment>
<evidence type="ECO:0000256" key="2">
    <source>
        <dbReference type="ARBA" id="ARBA00023204"/>
    </source>
</evidence>
<dbReference type="GO" id="GO:0071006">
    <property type="term" value="C:U2-type catalytic step 1 spliceosome"/>
    <property type="evidence" value="ECO:0007669"/>
    <property type="project" value="TreeGrafter"/>
</dbReference>
<feature type="repeat" description="WD" evidence="3">
    <location>
        <begin position="249"/>
        <end position="286"/>
    </location>
</feature>
<dbReference type="GO" id="GO:0070534">
    <property type="term" value="P:protein K63-linked ubiquitination"/>
    <property type="evidence" value="ECO:0007669"/>
    <property type="project" value="UniProtKB-UniRule"/>
</dbReference>
<organism evidence="7 8">
    <name type="scientific">Rhodotorula graminis (strain WP1)</name>
    <dbReference type="NCBI Taxonomy" id="578459"/>
    <lineage>
        <taxon>Eukaryota</taxon>
        <taxon>Fungi</taxon>
        <taxon>Dikarya</taxon>
        <taxon>Basidiomycota</taxon>
        <taxon>Pucciniomycotina</taxon>
        <taxon>Microbotryomycetes</taxon>
        <taxon>Sporidiobolales</taxon>
        <taxon>Sporidiobolaceae</taxon>
        <taxon>Rhodotorula</taxon>
    </lineage>
</organism>
<dbReference type="GO" id="GO:0061630">
    <property type="term" value="F:ubiquitin protein ligase activity"/>
    <property type="evidence" value="ECO:0007669"/>
    <property type="project" value="UniProtKB-UniRule"/>
</dbReference>
<keyword evidence="4" id="KW-0508">mRNA splicing</keyword>
<keyword evidence="4" id="KW-0507">mRNA processing</keyword>
<keyword evidence="8" id="KW-1185">Reference proteome</keyword>
<evidence type="ECO:0000256" key="5">
    <source>
        <dbReference type="SAM" id="MobiDB-lite"/>
    </source>
</evidence>
<keyword evidence="4" id="KW-0833">Ubl conjugation pathway</keyword>
<dbReference type="PROSITE" id="PS50082">
    <property type="entry name" value="WD_REPEATS_2"/>
    <property type="match status" value="1"/>
</dbReference>
<dbReference type="STRING" id="578459.A0A194S450"/>
<keyword evidence="4" id="KW-0808">Transferase</keyword>
<evidence type="ECO:0000256" key="3">
    <source>
        <dbReference type="PROSITE-ProRule" id="PRU00221"/>
    </source>
</evidence>
<dbReference type="Proteomes" id="UP000053890">
    <property type="component" value="Unassembled WGS sequence"/>
</dbReference>
<dbReference type="GO" id="GO:0000974">
    <property type="term" value="C:Prp19 complex"/>
    <property type="evidence" value="ECO:0007669"/>
    <property type="project" value="UniProtKB-UniRule"/>
</dbReference>
<keyword evidence="4" id="KW-0747">Spliceosome</keyword>
<dbReference type="Gene3D" id="2.130.10.10">
    <property type="entry name" value="YVTN repeat-like/Quinoprotein amine dehydrogenase"/>
    <property type="match status" value="1"/>
</dbReference>
<dbReference type="GO" id="GO:0005737">
    <property type="term" value="C:cytoplasm"/>
    <property type="evidence" value="ECO:0007669"/>
    <property type="project" value="TreeGrafter"/>
</dbReference>
<dbReference type="EMBL" id="KQ474080">
    <property type="protein sequence ID" value="KPV74196.1"/>
    <property type="molecule type" value="Genomic_DNA"/>
</dbReference>
<dbReference type="SMART" id="SM00320">
    <property type="entry name" value="WD40"/>
    <property type="match status" value="7"/>
</dbReference>
<dbReference type="GO" id="GO:0006281">
    <property type="term" value="P:DNA repair"/>
    <property type="evidence" value="ECO:0007669"/>
    <property type="project" value="UniProtKB-KW"/>
</dbReference>
<dbReference type="GeneID" id="28977578"/>
<comment type="similarity">
    <text evidence="4">Belongs to the WD repeat PRP19 family.</text>
</comment>
<dbReference type="EC" id="2.3.2.27" evidence="4"/>
<proteinExistence type="inferred from homology"/>
<keyword evidence="2 4" id="KW-0234">DNA repair</keyword>
<evidence type="ECO:0000259" key="6">
    <source>
        <dbReference type="SMART" id="SM00504"/>
    </source>
</evidence>
<accession>A0A194S450</accession>
<gene>
    <name evidence="7" type="ORF">RHOBADRAFT_54049</name>
</gene>
<keyword evidence="4" id="KW-0539">Nucleus</keyword>
<comment type="catalytic activity">
    <reaction evidence="4">
        <text>S-ubiquitinyl-[E2 ubiquitin-conjugating enzyme]-L-cysteine + [acceptor protein]-L-lysine = [E2 ubiquitin-conjugating enzyme]-L-cysteine + N(6)-ubiquitinyl-[acceptor protein]-L-lysine.</text>
        <dbReference type="EC" id="2.3.2.27"/>
    </reaction>
</comment>
<feature type="compositionally biased region" description="Basic and acidic residues" evidence="5">
    <location>
        <begin position="163"/>
        <end position="172"/>
    </location>
</feature>
<feature type="region of interest" description="Disordered" evidence="5">
    <location>
        <begin position="135"/>
        <end position="190"/>
    </location>
</feature>
<dbReference type="PANTHER" id="PTHR43995:SF1">
    <property type="entry name" value="PRE-MRNA-PROCESSING FACTOR 19"/>
    <property type="match status" value="1"/>
</dbReference>
<feature type="compositionally biased region" description="Low complexity" evidence="5">
    <location>
        <begin position="135"/>
        <end position="148"/>
    </location>
</feature>
<reference evidence="7 8" key="1">
    <citation type="journal article" date="2015" name="Front. Microbiol.">
        <title>Genome sequence of the plant growth promoting endophytic yeast Rhodotorula graminis WP1.</title>
        <authorList>
            <person name="Firrincieli A."/>
            <person name="Otillar R."/>
            <person name="Salamov A."/>
            <person name="Schmutz J."/>
            <person name="Khan Z."/>
            <person name="Redman R.S."/>
            <person name="Fleck N.D."/>
            <person name="Lindquist E."/>
            <person name="Grigoriev I.V."/>
            <person name="Doty S.L."/>
        </authorList>
    </citation>
    <scope>NUCLEOTIDE SEQUENCE [LARGE SCALE GENOMIC DNA]</scope>
    <source>
        <strain evidence="7 8">WP1</strain>
    </source>
</reference>
<comment type="function">
    <text evidence="4">Ubiquitin-protein ligase which is mainly involved pre-mRNA splicing and DNA repair. Required for pre-mRNA splicing as component of the spliceosome.</text>
</comment>
<dbReference type="UniPathway" id="UPA00143"/>
<dbReference type="InterPro" id="IPR036322">
    <property type="entry name" value="WD40_repeat_dom_sf"/>
</dbReference>
<dbReference type="OMA" id="SLDQHWA"/>
<sequence length="517" mass="54634">MSLFCSISGTQPLHPVVSTKSGHDNDGKDPISGEQLTADDLVDIKTAPSQPTAPPRAPTFTSVPSLLHTLQQEWDATMLECLNLRRESAELRQELSHALYKEDAAMRVLARVSRERDEAREALASVKATLGPAYQGQGAEAAQGGDAQMEGVEEQQEANLPADAKKRVEQTHETLSATRRKRKTPPSAATADEVKTFVQGTTIPSLHTTKPPGIAALTLAKDGDLVVTGGLDKNVIVYDRSTSKIVATLKGHTKKVTAVVASPLVTDEGLPSFIVSSSLDKTVRVWTPNGNKTVYGCTGNLSLGAEVRQVALHPTNSLAVSVQGDGTWAIHDLTGGDKPETILTGALPADAAEGTSNTAVAVHPDGIIFAVGSSDSRIRVFETLTGKCVAAFEGHSAEPDAKDVVSLSFSENGYSLASAALASAQAKVWDLRKLSCTASIDVEQQPVNVVAWDYTGHFLAVAGADARVYANKTWALLAKSDDNAAELTGARWGKDSKELVVAGIDRTVRFLSAPASE</sequence>
<dbReference type="InterPro" id="IPR003613">
    <property type="entry name" value="Ubox_domain"/>
</dbReference>
<dbReference type="RefSeq" id="XP_018270245.1">
    <property type="nucleotide sequence ID" value="XM_018417130.1"/>
</dbReference>
<dbReference type="Pfam" id="PF08606">
    <property type="entry name" value="Prp19"/>
    <property type="match status" value="1"/>
</dbReference>
<dbReference type="InterPro" id="IPR013915">
    <property type="entry name" value="Prp19_cc"/>
</dbReference>
<evidence type="ECO:0000256" key="1">
    <source>
        <dbReference type="ARBA" id="ARBA00022763"/>
    </source>
</evidence>
<dbReference type="SUPFAM" id="SSF50978">
    <property type="entry name" value="WD40 repeat-like"/>
    <property type="match status" value="1"/>
</dbReference>
<dbReference type="SMART" id="SM00504">
    <property type="entry name" value="Ubox"/>
    <property type="match status" value="1"/>
</dbReference>
<dbReference type="PANTHER" id="PTHR43995">
    <property type="entry name" value="PRE-MRNA-PROCESSING FACTOR 19"/>
    <property type="match status" value="1"/>
</dbReference>
<dbReference type="InterPro" id="IPR001680">
    <property type="entry name" value="WD40_rpt"/>
</dbReference>
<feature type="domain" description="U-box" evidence="6">
    <location>
        <begin position="2"/>
        <end position="74"/>
    </location>
</feature>
<dbReference type="InterPro" id="IPR038959">
    <property type="entry name" value="Prp19"/>
</dbReference>
<keyword evidence="3" id="KW-0853">WD repeat</keyword>
<dbReference type="Pfam" id="PF00400">
    <property type="entry name" value="WD40"/>
    <property type="match status" value="4"/>
</dbReference>